<gene>
    <name evidence="1" type="ORF">PR048_011774</name>
</gene>
<dbReference type="EMBL" id="JARBHB010000004">
    <property type="protein sequence ID" value="KAJ8885576.1"/>
    <property type="molecule type" value="Genomic_DNA"/>
</dbReference>
<accession>A0ABQ9HNA5</accession>
<keyword evidence="2" id="KW-1185">Reference proteome</keyword>
<comment type="caution">
    <text evidence="1">The sequence shown here is derived from an EMBL/GenBank/DDBJ whole genome shotgun (WGS) entry which is preliminary data.</text>
</comment>
<organism evidence="1 2">
    <name type="scientific">Dryococelus australis</name>
    <dbReference type="NCBI Taxonomy" id="614101"/>
    <lineage>
        <taxon>Eukaryota</taxon>
        <taxon>Metazoa</taxon>
        <taxon>Ecdysozoa</taxon>
        <taxon>Arthropoda</taxon>
        <taxon>Hexapoda</taxon>
        <taxon>Insecta</taxon>
        <taxon>Pterygota</taxon>
        <taxon>Neoptera</taxon>
        <taxon>Polyneoptera</taxon>
        <taxon>Phasmatodea</taxon>
        <taxon>Verophasmatodea</taxon>
        <taxon>Anareolatae</taxon>
        <taxon>Phasmatidae</taxon>
        <taxon>Eurycanthinae</taxon>
        <taxon>Dryococelus</taxon>
    </lineage>
</organism>
<reference evidence="1 2" key="1">
    <citation type="submission" date="2023-02" db="EMBL/GenBank/DDBJ databases">
        <title>LHISI_Scaffold_Assembly.</title>
        <authorList>
            <person name="Stuart O.P."/>
            <person name="Cleave R."/>
            <person name="Magrath M.J.L."/>
            <person name="Mikheyev A.S."/>
        </authorList>
    </citation>
    <scope>NUCLEOTIDE SEQUENCE [LARGE SCALE GENOMIC DNA]</scope>
    <source>
        <strain evidence="1">Daus_M_001</strain>
        <tissue evidence="1">Leg muscle</tissue>
    </source>
</reference>
<evidence type="ECO:0000313" key="2">
    <source>
        <dbReference type="Proteomes" id="UP001159363"/>
    </source>
</evidence>
<evidence type="ECO:0000313" key="1">
    <source>
        <dbReference type="EMBL" id="KAJ8885576.1"/>
    </source>
</evidence>
<proteinExistence type="predicted"/>
<sequence>MKREVRQENPTSGILFNMVLDPLLQAMENRDGIMMGDAKWYMETKSQLKIQGKNIPTLEVGTQLRYLGQFYEDKGARSITHIDLTEKVQRLQKAPLTPWQKLSGPESVFDCNVNTLVYKYECDSEDCDRLVRIFVKMLHLPIMAPDAFLYAPMRKDWKARELGRHPDSGCTEDRHRTFPLGEARQNGKARMGFKESDTDLLVLPTTPQKSGEWVAECNIPGITMDSESSHYVEGDRLLRRSAMQKQGLQDEGDTLSCPATLPAHPAGRIECNDNINQLLQHDIQAKRGEFDEEPRLRAGSNRYILDLVATKERRAYVIETTVGWDHGDSLVRAHNTKRQKYDLPELVECLKAKYSVEDVQFFPCEVGCRGTCLQSNNSIWKVFGLPVALQSNIIHAVLQCGVSIHETLLTRVWRSQSREWPTRRRYLLRHP</sequence>
<protein>
    <submittedName>
        <fullName evidence="1">Uncharacterized protein</fullName>
    </submittedName>
</protein>
<name>A0ABQ9HNA5_9NEOP</name>
<dbReference type="Proteomes" id="UP001159363">
    <property type="component" value="Chromosome X"/>
</dbReference>